<keyword evidence="3" id="KW-0067">ATP-binding</keyword>
<dbReference type="KEGG" id="uli:ETAA1_08450"/>
<evidence type="ECO:0000313" key="5">
    <source>
        <dbReference type="EMBL" id="QDU18946.1"/>
    </source>
</evidence>
<dbReference type="PROSITE" id="PS00297">
    <property type="entry name" value="HSP70_1"/>
    <property type="match status" value="1"/>
</dbReference>
<dbReference type="PANTHER" id="PTHR19375">
    <property type="entry name" value="HEAT SHOCK PROTEIN 70KDA"/>
    <property type="match status" value="1"/>
</dbReference>
<evidence type="ECO:0000256" key="3">
    <source>
        <dbReference type="ARBA" id="ARBA00022840"/>
    </source>
</evidence>
<dbReference type="InterPro" id="IPR035897">
    <property type="entry name" value="Toll_tir_struct_dom_sf"/>
</dbReference>
<dbReference type="PROSITE" id="PS00329">
    <property type="entry name" value="HSP70_2"/>
    <property type="match status" value="1"/>
</dbReference>
<proteinExistence type="inferred from homology"/>
<dbReference type="Gene3D" id="3.30.420.40">
    <property type="match status" value="2"/>
</dbReference>
<dbReference type="PRINTS" id="PR00301">
    <property type="entry name" value="HEATSHOCK70"/>
</dbReference>
<dbReference type="Gene3D" id="3.40.50.10140">
    <property type="entry name" value="Toll/interleukin-1 receptor homology (TIR) domain"/>
    <property type="match status" value="1"/>
</dbReference>
<dbReference type="AlphaFoldDB" id="A0A517XN91"/>
<dbReference type="Pfam" id="PF13676">
    <property type="entry name" value="TIR_2"/>
    <property type="match status" value="1"/>
</dbReference>
<evidence type="ECO:0000256" key="2">
    <source>
        <dbReference type="ARBA" id="ARBA00022741"/>
    </source>
</evidence>
<dbReference type="GO" id="GO:0140662">
    <property type="term" value="F:ATP-dependent protein folding chaperone"/>
    <property type="evidence" value="ECO:0007669"/>
    <property type="project" value="InterPro"/>
</dbReference>
<dbReference type="SUPFAM" id="SSF53067">
    <property type="entry name" value="Actin-like ATPase domain"/>
    <property type="match status" value="2"/>
</dbReference>
<keyword evidence="6" id="KW-1185">Reference proteome</keyword>
<dbReference type="Gene3D" id="3.90.640.10">
    <property type="entry name" value="Actin, Chain A, domain 4"/>
    <property type="match status" value="1"/>
</dbReference>
<dbReference type="RefSeq" id="WP_202920650.1">
    <property type="nucleotide sequence ID" value="NZ_CP036273.1"/>
</dbReference>
<keyword evidence="2" id="KW-0547">Nucleotide-binding</keyword>
<comment type="similarity">
    <text evidence="1">Belongs to the heat shock protein 70 family.</text>
</comment>
<evidence type="ECO:0000256" key="1">
    <source>
        <dbReference type="ARBA" id="ARBA00007381"/>
    </source>
</evidence>
<dbReference type="FunFam" id="3.30.420.40:FF:000028">
    <property type="entry name" value="heat shock 70 kDa protein-like"/>
    <property type="match status" value="1"/>
</dbReference>
<feature type="domain" description="TIR" evidence="4">
    <location>
        <begin position="1009"/>
        <end position="1119"/>
    </location>
</feature>
<dbReference type="InterPro" id="IPR018181">
    <property type="entry name" value="Heat_shock_70_CS"/>
</dbReference>
<protein>
    <submittedName>
        <fullName evidence="5">Chaperone protein DnaK</fullName>
    </submittedName>
</protein>
<dbReference type="InterPro" id="IPR000157">
    <property type="entry name" value="TIR_dom"/>
</dbReference>
<dbReference type="GO" id="GO:0005524">
    <property type="term" value="F:ATP binding"/>
    <property type="evidence" value="ECO:0007669"/>
    <property type="project" value="UniProtKB-KW"/>
</dbReference>
<dbReference type="Pfam" id="PF00012">
    <property type="entry name" value="HSP70"/>
    <property type="match status" value="1"/>
</dbReference>
<sequence>MERVVVGIDLGTTHSVVAVPGSFPDKGKVFGPVTVLGDDLGRLTHASAVCRVDGELKVGDEAESLAAEGVTPVRFVKKYMGTQHLSRVGDEEWLPERVSAEVLRHMVKIAEDALGVKVTDAVVTHPAYFDGLAVERTQAAGRLAGLNVEGRLLMEPVAAAMAFTHGKPNPRLRVLVYDLGGGTFDITLVERAAGAFRPVGFGGDRELGGYNLDKKVATRMLKELRDMGYVLRIDPEQPERDARWATLMRHAEDVKMRLSKALRADVRAPGVFKDDSTPPKSVQLAFTLTRKDFLEMIEPDLARTMRQTLDVLVAAELVPAGSTLPLPEPLRAKLREAIDSLVLVGGSCRVPAVRERLASDFGLEPEEIDEDVLDLSVAVGAAMVAVIAGTTEGGVSLTYIPETTDDPLLQVTGQVQPGEGRTAVAGYRVSVTGGAAGGGRGLTGPDGKFLVEVELIEGEDNELTLVVAAPDGSEVLRKTVRVRHPAAAAAPPPPPPKAILPKPIAVGTASGLVVIAAEGVPLPFKGKAPPFKTLVEMREITIDLYQEDVLLSTFKLDGFSAPLPANSKVELELEIGADYAMRVTAAVLNTPIRKSQQVRFTAPSVRTPEELKAEFARERLRFESRMAYVPDGPQKARIAAECERVIAEIEDLFRPEFPEKVQIEMLFKKLIVLTKSLPASGSLVPPKAEVDALFDEARSLLPKAEAKKPALKDQKVGATLDATKAEADRAYKQTDQPAWGRVAEKVADLVRQLEDVISGGKTGGRERPPAPMLKLALDQMIQECRGQLGGLPADRQVRFRGELDEASRRLSRVDLSNDDDAFQEMAAVSQQHIQPVQEAITKGGRGGSSRDCSEAVPGHQVDHVHFSVTAPPAVPPGAVFVVDVWAHLEEQRERVVARAREQAGGEPIQVRTQGPVAVARGVSLTVTLRISGLTVADPEGTVLWTGSVGSVSFVVEVPADAAPGGRAGVASVRVDGLEVARVSFVLRVGPAAGAAALVATEERRYRRAFVSYASPDRDTVLAAVQGIQKAAPGLDVFLDVLSLRSGRDWAADLRREIPRSDVFYLFWSTHARASYWVEQEWRCALDTRGRDFIDPVPLAPPDQVAPPPELAGMHFNDWTLAFRRRPAQ</sequence>
<name>A0A517XN91_9BACT</name>
<evidence type="ECO:0000259" key="4">
    <source>
        <dbReference type="Pfam" id="PF13676"/>
    </source>
</evidence>
<gene>
    <name evidence="5" type="primary">dnaK_2</name>
    <name evidence="5" type="ORF">ETAA1_08450</name>
</gene>
<evidence type="ECO:0000313" key="6">
    <source>
        <dbReference type="Proteomes" id="UP000319576"/>
    </source>
</evidence>
<dbReference type="Proteomes" id="UP000319576">
    <property type="component" value="Chromosome"/>
</dbReference>
<organism evidence="5 6">
    <name type="scientific">Urbifossiella limnaea</name>
    <dbReference type="NCBI Taxonomy" id="2528023"/>
    <lineage>
        <taxon>Bacteria</taxon>
        <taxon>Pseudomonadati</taxon>
        <taxon>Planctomycetota</taxon>
        <taxon>Planctomycetia</taxon>
        <taxon>Gemmatales</taxon>
        <taxon>Gemmataceae</taxon>
        <taxon>Urbifossiella</taxon>
    </lineage>
</organism>
<dbReference type="EMBL" id="CP036273">
    <property type="protein sequence ID" value="QDU18946.1"/>
    <property type="molecule type" value="Genomic_DNA"/>
</dbReference>
<accession>A0A517XN91</accession>
<dbReference type="GO" id="GO:0007165">
    <property type="term" value="P:signal transduction"/>
    <property type="evidence" value="ECO:0007669"/>
    <property type="project" value="InterPro"/>
</dbReference>
<dbReference type="SUPFAM" id="SSF52200">
    <property type="entry name" value="Toll/Interleukin receptor TIR domain"/>
    <property type="match status" value="1"/>
</dbReference>
<dbReference type="InterPro" id="IPR013126">
    <property type="entry name" value="Hsp_70_fam"/>
</dbReference>
<dbReference type="InterPro" id="IPR043129">
    <property type="entry name" value="ATPase_NBD"/>
</dbReference>
<reference evidence="5 6" key="1">
    <citation type="submission" date="2019-02" db="EMBL/GenBank/DDBJ databases">
        <title>Deep-cultivation of Planctomycetes and their phenomic and genomic characterization uncovers novel biology.</title>
        <authorList>
            <person name="Wiegand S."/>
            <person name="Jogler M."/>
            <person name="Boedeker C."/>
            <person name="Pinto D."/>
            <person name="Vollmers J."/>
            <person name="Rivas-Marin E."/>
            <person name="Kohn T."/>
            <person name="Peeters S.H."/>
            <person name="Heuer A."/>
            <person name="Rast P."/>
            <person name="Oberbeckmann S."/>
            <person name="Bunk B."/>
            <person name="Jeske O."/>
            <person name="Meyerdierks A."/>
            <person name="Storesund J.E."/>
            <person name="Kallscheuer N."/>
            <person name="Luecker S."/>
            <person name="Lage O.M."/>
            <person name="Pohl T."/>
            <person name="Merkel B.J."/>
            <person name="Hornburger P."/>
            <person name="Mueller R.-W."/>
            <person name="Bruemmer F."/>
            <person name="Labrenz M."/>
            <person name="Spormann A.M."/>
            <person name="Op den Camp H."/>
            <person name="Overmann J."/>
            <person name="Amann R."/>
            <person name="Jetten M.S.M."/>
            <person name="Mascher T."/>
            <person name="Medema M.H."/>
            <person name="Devos D.P."/>
            <person name="Kaster A.-K."/>
            <person name="Ovreas L."/>
            <person name="Rohde M."/>
            <person name="Galperin M.Y."/>
            <person name="Jogler C."/>
        </authorList>
    </citation>
    <scope>NUCLEOTIDE SEQUENCE [LARGE SCALE GENOMIC DNA]</scope>
    <source>
        <strain evidence="5 6">ETA_A1</strain>
    </source>
</reference>